<feature type="domain" description="N-acetyltransferase" evidence="3">
    <location>
        <begin position="25"/>
        <end position="167"/>
    </location>
</feature>
<dbReference type="EMBL" id="JBFPKE010000019">
    <property type="protein sequence ID" value="MEX3753911.1"/>
    <property type="molecule type" value="Genomic_DNA"/>
</dbReference>
<evidence type="ECO:0000313" key="4">
    <source>
        <dbReference type="EMBL" id="MEX3753911.1"/>
    </source>
</evidence>
<dbReference type="SUPFAM" id="SSF55729">
    <property type="entry name" value="Acyl-CoA N-acyltransferases (Nat)"/>
    <property type="match status" value="1"/>
</dbReference>
<keyword evidence="2" id="KW-0012">Acyltransferase</keyword>
<keyword evidence="1" id="KW-0808">Transferase</keyword>
<dbReference type="CDD" id="cd04301">
    <property type="entry name" value="NAT_SF"/>
    <property type="match status" value="1"/>
</dbReference>
<comment type="caution">
    <text evidence="4">The sequence shown here is derived from an EMBL/GenBank/DDBJ whole genome shotgun (WGS) entry which is preliminary data.</text>
</comment>
<keyword evidence="5" id="KW-1185">Reference proteome</keyword>
<proteinExistence type="predicted"/>
<dbReference type="Gene3D" id="3.40.630.30">
    <property type="match status" value="1"/>
</dbReference>
<dbReference type="Proteomes" id="UP001558535">
    <property type="component" value="Unassembled WGS sequence"/>
</dbReference>
<accession>A0ABV3WKY1</accession>
<dbReference type="RefSeq" id="WP_368578634.1">
    <property type="nucleotide sequence ID" value="NZ_JBFPKB010000021.1"/>
</dbReference>
<evidence type="ECO:0000259" key="3">
    <source>
        <dbReference type="PROSITE" id="PS51186"/>
    </source>
</evidence>
<evidence type="ECO:0000313" key="5">
    <source>
        <dbReference type="Proteomes" id="UP001558535"/>
    </source>
</evidence>
<dbReference type="InterPro" id="IPR050832">
    <property type="entry name" value="Bact_Acetyltransf"/>
</dbReference>
<reference evidence="4 5" key="1">
    <citation type="submission" date="2024-07" db="EMBL/GenBank/DDBJ databases">
        <title>A survey of Mimosa microsymbionts across Brazilian biomes reveals a high diversity of Paraburkholderia nodulating endemic species, but also that Cupriavidus is common as a symbiont of widespread species.</title>
        <authorList>
            <person name="Rouws L."/>
            <person name="Barauna A."/>
            <person name="Beukes C."/>
            <person name="Rouws J.R.C."/>
            <person name="De Faria S.M."/>
            <person name="Gross E."/>
            <person name="Bueno Dos Reis Junior F."/>
            <person name="Simon M.F."/>
            <person name="Maluk M."/>
            <person name="Odee D.W."/>
            <person name="Kenicer G."/>
            <person name="Young J.P.W."/>
            <person name="Reis V.M."/>
            <person name="Zilli J."/>
            <person name="James E.K."/>
        </authorList>
    </citation>
    <scope>NUCLEOTIDE SEQUENCE [LARGE SCALE GENOMIC DNA]</scope>
    <source>
        <strain evidence="4 5">BR14375</strain>
    </source>
</reference>
<dbReference type="InterPro" id="IPR000182">
    <property type="entry name" value="GNAT_dom"/>
</dbReference>
<name>A0ABV3WKY1_9BURK</name>
<dbReference type="Pfam" id="PF00583">
    <property type="entry name" value="Acetyltransf_1"/>
    <property type="match status" value="1"/>
</dbReference>
<sequence>MTKENIPKTEAEAAFGMMQPQNDAVVTRESEPSDHCSIALLLHQLGYEATPALILEKLQLLIPSPSDKIFVATVHDKVVGSISLHVLPLFHAAGYLGRITSMVVDKHHQGAGIGSALIAAAERWFETVGCVKLEVTSGDHRPDAHRFYARHGFQRDGQRLAKTGKLR</sequence>
<dbReference type="PANTHER" id="PTHR43877">
    <property type="entry name" value="AMINOALKYLPHOSPHONATE N-ACETYLTRANSFERASE-RELATED-RELATED"/>
    <property type="match status" value="1"/>
</dbReference>
<protein>
    <submittedName>
        <fullName evidence="4">GNAT family N-acetyltransferase</fullName>
    </submittedName>
</protein>
<dbReference type="InterPro" id="IPR016181">
    <property type="entry name" value="Acyl_CoA_acyltransferase"/>
</dbReference>
<dbReference type="PROSITE" id="PS51186">
    <property type="entry name" value="GNAT"/>
    <property type="match status" value="1"/>
</dbReference>
<dbReference type="PANTHER" id="PTHR43877:SF1">
    <property type="entry name" value="ACETYLTRANSFERASE"/>
    <property type="match status" value="1"/>
</dbReference>
<organism evidence="4 5">
    <name type="scientific">Paraburkholderia phenoliruptrix</name>
    <dbReference type="NCBI Taxonomy" id="252970"/>
    <lineage>
        <taxon>Bacteria</taxon>
        <taxon>Pseudomonadati</taxon>
        <taxon>Pseudomonadota</taxon>
        <taxon>Betaproteobacteria</taxon>
        <taxon>Burkholderiales</taxon>
        <taxon>Burkholderiaceae</taxon>
        <taxon>Paraburkholderia</taxon>
    </lineage>
</organism>
<evidence type="ECO:0000256" key="2">
    <source>
        <dbReference type="ARBA" id="ARBA00023315"/>
    </source>
</evidence>
<gene>
    <name evidence="4" type="ORF">AB3X84_28435</name>
</gene>
<evidence type="ECO:0000256" key="1">
    <source>
        <dbReference type="ARBA" id="ARBA00022679"/>
    </source>
</evidence>